<dbReference type="InterPro" id="IPR004111">
    <property type="entry name" value="Repressor_TetR_C"/>
</dbReference>
<dbReference type="PANTHER" id="PTHR30055">
    <property type="entry name" value="HTH-TYPE TRANSCRIPTIONAL REGULATOR RUTR"/>
    <property type="match status" value="1"/>
</dbReference>
<feature type="domain" description="HTH tetR-type" evidence="5">
    <location>
        <begin position="23"/>
        <end position="83"/>
    </location>
</feature>
<dbReference type="Pfam" id="PF00440">
    <property type="entry name" value="TetR_N"/>
    <property type="match status" value="1"/>
</dbReference>
<evidence type="ECO:0000259" key="5">
    <source>
        <dbReference type="PROSITE" id="PS50977"/>
    </source>
</evidence>
<evidence type="ECO:0000313" key="7">
    <source>
        <dbReference type="Proteomes" id="UP000730482"/>
    </source>
</evidence>
<dbReference type="Proteomes" id="UP000730482">
    <property type="component" value="Unassembled WGS sequence"/>
</dbReference>
<dbReference type="RefSeq" id="WP_212010034.1">
    <property type="nucleotide sequence ID" value="NZ_JAAFYZ010000049.1"/>
</dbReference>
<sequence>MPDQDDAVIWLRPEATGRGRVPGYSRAQIAKAAIAVADAEGLEAASMRRVATEIGAGPMSLYRYVRNKDELHLLMTDEVLHQDWPRWATMPEPDWEQTLRRMAHNLRALVLAHPWWAEVMMRGPVFGPTIMRMVDRTLAGLDGLGLDIDEMMDVTEIIRTFAIGHAQQEHHAARAMAATGSADLAHMRPDWMPYIMSVIESGELPYVRRVVLDASTPHETDSRVLFERGLGRIIAGIAATLPAA</sequence>
<dbReference type="Pfam" id="PF02909">
    <property type="entry name" value="TetR_C_1"/>
    <property type="match status" value="1"/>
</dbReference>
<dbReference type="SUPFAM" id="SSF48498">
    <property type="entry name" value="Tetracyclin repressor-like, C-terminal domain"/>
    <property type="match status" value="1"/>
</dbReference>
<evidence type="ECO:0000256" key="1">
    <source>
        <dbReference type="ARBA" id="ARBA00023015"/>
    </source>
</evidence>
<feature type="DNA-binding region" description="H-T-H motif" evidence="4">
    <location>
        <begin position="46"/>
        <end position="65"/>
    </location>
</feature>
<keyword evidence="1" id="KW-0805">Transcription regulation</keyword>
<accession>A0ABS5KQY3</accession>
<evidence type="ECO:0000256" key="4">
    <source>
        <dbReference type="PROSITE-ProRule" id="PRU00335"/>
    </source>
</evidence>
<evidence type="ECO:0000256" key="2">
    <source>
        <dbReference type="ARBA" id="ARBA00023125"/>
    </source>
</evidence>
<dbReference type="PROSITE" id="PS50977">
    <property type="entry name" value="HTH_TETR_2"/>
    <property type="match status" value="1"/>
</dbReference>
<comment type="caution">
    <text evidence="6">The sequence shown here is derived from an EMBL/GenBank/DDBJ whole genome shotgun (WGS) entry which is preliminary data.</text>
</comment>
<keyword evidence="7" id="KW-1185">Reference proteome</keyword>
<dbReference type="Gene3D" id="1.10.10.60">
    <property type="entry name" value="Homeodomain-like"/>
    <property type="match status" value="1"/>
</dbReference>
<dbReference type="InterPro" id="IPR050109">
    <property type="entry name" value="HTH-type_TetR-like_transc_reg"/>
</dbReference>
<dbReference type="EMBL" id="JAAFYZ010000049">
    <property type="protein sequence ID" value="MBS2548450.1"/>
    <property type="molecule type" value="Genomic_DNA"/>
</dbReference>
<proteinExistence type="predicted"/>
<name>A0ABS5KQY3_9ACTN</name>
<gene>
    <name evidence="6" type="ORF">KGQ19_16405</name>
</gene>
<reference evidence="6 7" key="1">
    <citation type="submission" date="2020-02" db="EMBL/GenBank/DDBJ databases">
        <title>Acidophilic actinobacteria isolated from forest soil.</title>
        <authorList>
            <person name="Golinska P."/>
        </authorList>
    </citation>
    <scope>NUCLEOTIDE SEQUENCE [LARGE SCALE GENOMIC DNA]</scope>
    <source>
        <strain evidence="6 7">NL8</strain>
    </source>
</reference>
<dbReference type="SUPFAM" id="SSF46689">
    <property type="entry name" value="Homeodomain-like"/>
    <property type="match status" value="1"/>
</dbReference>
<keyword evidence="2 4" id="KW-0238">DNA-binding</keyword>
<dbReference type="PANTHER" id="PTHR30055:SF151">
    <property type="entry name" value="TRANSCRIPTIONAL REGULATORY PROTEIN"/>
    <property type="match status" value="1"/>
</dbReference>
<protein>
    <submittedName>
        <fullName evidence="6">TetR/AcrR family transcriptional regulator C-terminal domain-containing protein</fullName>
    </submittedName>
</protein>
<evidence type="ECO:0000256" key="3">
    <source>
        <dbReference type="ARBA" id="ARBA00023163"/>
    </source>
</evidence>
<keyword evidence="3" id="KW-0804">Transcription</keyword>
<dbReference type="Gene3D" id="1.10.357.10">
    <property type="entry name" value="Tetracycline Repressor, domain 2"/>
    <property type="match status" value="1"/>
</dbReference>
<dbReference type="InterPro" id="IPR009057">
    <property type="entry name" value="Homeodomain-like_sf"/>
</dbReference>
<dbReference type="InterPro" id="IPR036271">
    <property type="entry name" value="Tet_transcr_reg_TetR-rel_C_sf"/>
</dbReference>
<dbReference type="InterPro" id="IPR001647">
    <property type="entry name" value="HTH_TetR"/>
</dbReference>
<evidence type="ECO:0000313" key="6">
    <source>
        <dbReference type="EMBL" id="MBS2548450.1"/>
    </source>
</evidence>
<organism evidence="6 7">
    <name type="scientific">Catenulispora pinistramenti</name>
    <dbReference type="NCBI Taxonomy" id="2705254"/>
    <lineage>
        <taxon>Bacteria</taxon>
        <taxon>Bacillati</taxon>
        <taxon>Actinomycetota</taxon>
        <taxon>Actinomycetes</taxon>
        <taxon>Catenulisporales</taxon>
        <taxon>Catenulisporaceae</taxon>
        <taxon>Catenulispora</taxon>
    </lineage>
</organism>